<dbReference type="InterPro" id="IPR001451">
    <property type="entry name" value="Hexapep"/>
</dbReference>
<dbReference type="Proteomes" id="UP001558481">
    <property type="component" value="Unassembled WGS sequence"/>
</dbReference>
<dbReference type="SUPFAM" id="SSF51161">
    <property type="entry name" value="Trimeric LpxA-like enzymes"/>
    <property type="match status" value="1"/>
</dbReference>
<dbReference type="InterPro" id="IPR011004">
    <property type="entry name" value="Trimer_LpxA-like_sf"/>
</dbReference>
<dbReference type="PANTHER" id="PTHR43300">
    <property type="entry name" value="ACETYLTRANSFERASE"/>
    <property type="match status" value="1"/>
</dbReference>
<sequence>MKSRQWSFPDIRIGNGVFIGVSCTVLGNVTIGDGAVVAAGSLVNKDVPAHTLVGGVPARIIKLLPENP</sequence>
<gene>
    <name evidence="1" type="ORF">VVR66_01000</name>
</gene>
<dbReference type="Gene3D" id="2.160.10.10">
    <property type="entry name" value="Hexapeptide repeat proteins"/>
    <property type="match status" value="1"/>
</dbReference>
<comment type="caution">
    <text evidence="1">The sequence shown here is derived from an EMBL/GenBank/DDBJ whole genome shotgun (WGS) entry which is preliminary data.</text>
</comment>
<evidence type="ECO:0000313" key="2">
    <source>
        <dbReference type="Proteomes" id="UP001558481"/>
    </source>
</evidence>
<protein>
    <submittedName>
        <fullName evidence="1">DapH/DapD/GlmU-related protein</fullName>
    </submittedName>
</protein>
<keyword evidence="2" id="KW-1185">Reference proteome</keyword>
<evidence type="ECO:0000313" key="1">
    <source>
        <dbReference type="EMBL" id="MEX3593292.1"/>
    </source>
</evidence>
<dbReference type="RefSeq" id="WP_368628878.1">
    <property type="nucleotide sequence ID" value="NZ_JAYWLU010000001.1"/>
</dbReference>
<dbReference type="PANTHER" id="PTHR43300:SF11">
    <property type="entry name" value="ACETYLTRANSFERASE RV3034C-RELATED"/>
    <property type="match status" value="1"/>
</dbReference>
<organism evidence="1 2">
    <name type="scientific">Kocuria carniphila</name>
    <dbReference type="NCBI Taxonomy" id="262208"/>
    <lineage>
        <taxon>Bacteria</taxon>
        <taxon>Bacillati</taxon>
        <taxon>Actinomycetota</taxon>
        <taxon>Actinomycetes</taxon>
        <taxon>Micrococcales</taxon>
        <taxon>Micrococcaceae</taxon>
        <taxon>Kocuria</taxon>
    </lineage>
</organism>
<dbReference type="EMBL" id="JAYWLU010000001">
    <property type="protein sequence ID" value="MEX3593292.1"/>
    <property type="molecule type" value="Genomic_DNA"/>
</dbReference>
<reference evidence="1 2" key="1">
    <citation type="journal article" date="2024" name="Fungal Genet. Biol.">
        <title>The porcine skin microbiome exhibits broad fungal antagonism.</title>
        <authorList>
            <person name="De La Cruz K.F."/>
            <person name="Townsend E.C."/>
            <person name="Alex Cheong J.Z."/>
            <person name="Salamzade R."/>
            <person name="Liu A."/>
            <person name="Sandstrom S."/>
            <person name="Davila E."/>
            <person name="Huang L."/>
            <person name="Xu K.H."/>
            <person name="Wu S.Y."/>
            <person name="Meudt J.J."/>
            <person name="Shanmuganayagam D."/>
            <person name="Gibson A.L.F."/>
            <person name="Kalan L.R."/>
        </authorList>
    </citation>
    <scope>NUCLEOTIDE SEQUENCE [LARGE SCALE GENOMIC DNA]</scope>
    <source>
        <strain evidence="1 2">LK2625</strain>
    </source>
</reference>
<dbReference type="PROSITE" id="PS51257">
    <property type="entry name" value="PROKAR_LIPOPROTEIN"/>
    <property type="match status" value="1"/>
</dbReference>
<dbReference type="InterPro" id="IPR050179">
    <property type="entry name" value="Trans_hexapeptide_repeat"/>
</dbReference>
<proteinExistence type="predicted"/>
<dbReference type="Pfam" id="PF00132">
    <property type="entry name" value="Hexapep"/>
    <property type="match status" value="1"/>
</dbReference>
<accession>A0ABV3V0D9</accession>
<name>A0ABV3V0D9_9MICC</name>